<dbReference type="AlphaFoldDB" id="A0A7Z9BND5"/>
<dbReference type="Proteomes" id="UP000182190">
    <property type="component" value="Unassembled WGS sequence"/>
</dbReference>
<sequence length="187" mass="19194">MGSGDDLITGEATISNNWTALFNSQIIDMGNGSDTITGSGGAWGLVNDGTINTGNGEDIITGAGSFRGIENNGTIDTGAGKDTVDALTGGFRNNPDVGNGMIILGNGNDELKGFGSGRFDGGNGNKDEIFLGQGSYSVSGFPNADGFYTVSYQGIDMFVKNFELISIAGNPATTFGFSEIIGKSFLV</sequence>
<protein>
    <submittedName>
        <fullName evidence="1">Iron-regulated protein FrpC, putative</fullName>
    </submittedName>
</protein>
<proteinExistence type="predicted"/>
<organism evidence="1 2">
    <name type="scientific">Planktothrix paucivesiculata PCC 9631</name>
    <dbReference type="NCBI Taxonomy" id="671071"/>
    <lineage>
        <taxon>Bacteria</taxon>
        <taxon>Bacillati</taxon>
        <taxon>Cyanobacteriota</taxon>
        <taxon>Cyanophyceae</taxon>
        <taxon>Oscillatoriophycideae</taxon>
        <taxon>Oscillatoriales</taxon>
        <taxon>Microcoleaceae</taxon>
        <taxon>Planktothrix</taxon>
    </lineage>
</organism>
<dbReference type="EMBL" id="CZCS02000157">
    <property type="protein sequence ID" value="VXD16534.1"/>
    <property type="molecule type" value="Genomic_DNA"/>
</dbReference>
<evidence type="ECO:0000313" key="2">
    <source>
        <dbReference type="Proteomes" id="UP000182190"/>
    </source>
</evidence>
<evidence type="ECO:0000313" key="1">
    <source>
        <dbReference type="EMBL" id="VXD16534.1"/>
    </source>
</evidence>
<gene>
    <name evidence="1" type="ORF">PL9631_240016</name>
</gene>
<name>A0A7Z9BND5_9CYAN</name>
<reference evidence="1" key="1">
    <citation type="submission" date="2019-10" db="EMBL/GenBank/DDBJ databases">
        <authorList>
            <consortium name="Genoscope - CEA"/>
            <person name="William W."/>
        </authorList>
    </citation>
    <scope>NUCLEOTIDE SEQUENCE [LARGE SCALE GENOMIC DNA]</scope>
    <source>
        <strain evidence="1">BBR_PRJEB10994</strain>
    </source>
</reference>
<accession>A0A7Z9BND5</accession>
<keyword evidence="2" id="KW-1185">Reference proteome</keyword>
<comment type="caution">
    <text evidence="1">The sequence shown here is derived from an EMBL/GenBank/DDBJ whole genome shotgun (WGS) entry which is preliminary data.</text>
</comment>